<feature type="chain" id="PRO_5002726052" evidence="3">
    <location>
        <begin position="23"/>
        <end position="273"/>
    </location>
</feature>
<dbReference type="Proteomes" id="UP000006833">
    <property type="component" value="Chromosome"/>
</dbReference>
<keyword evidence="2 3" id="KW-0732">Signal</keyword>
<sequence length="273" mass="29756">MFQSLTRALVCLAVITTLGACASPNRPDEVIDPFEPANRGVHNFNKALDKAILREASEAYVTLVPDPLVQGISNATGNLEQPARILNNVLQGRAENALHNMFRFLVNTTMGLGGLLDPATAMGLQELDTDFGETMYVWGVGEGPFVSVPLLGPHTSRHLSGRAVDIVIDPIGELVTFTRPLTVRAGLFTVEQLKDRAEFGSVVDDLLYNSIDSYASTRILYLQNRRFRLGSGTGNDYLDPYDDFGGDPSVALIEGGAPADDLYFDPYEDPYVE</sequence>
<protein>
    <submittedName>
        <fullName evidence="4">VacJ family lipoprotein</fullName>
    </submittedName>
</protein>
<feature type="signal peptide" evidence="3">
    <location>
        <begin position="1"/>
        <end position="22"/>
    </location>
</feature>
<dbReference type="PANTHER" id="PTHR30035:SF3">
    <property type="entry name" value="INTERMEMBRANE PHOSPHOLIPID TRANSPORT SYSTEM LIPOPROTEIN MLAA"/>
    <property type="match status" value="1"/>
</dbReference>
<dbReference type="InterPro" id="IPR007428">
    <property type="entry name" value="MlaA"/>
</dbReference>
<dbReference type="Pfam" id="PF04333">
    <property type="entry name" value="MlaA"/>
    <property type="match status" value="1"/>
</dbReference>
<evidence type="ECO:0000313" key="4">
    <source>
        <dbReference type="EMBL" id="ABV91889.1"/>
    </source>
</evidence>
<dbReference type="STRING" id="398580.Dshi_0140"/>
<dbReference type="GO" id="GO:0016020">
    <property type="term" value="C:membrane"/>
    <property type="evidence" value="ECO:0007669"/>
    <property type="project" value="InterPro"/>
</dbReference>
<dbReference type="EMBL" id="CP000830">
    <property type="protein sequence ID" value="ABV91889.1"/>
    <property type="molecule type" value="Genomic_DNA"/>
</dbReference>
<accession>A8LKP6</accession>
<dbReference type="HOGENOM" id="CLU_059326_3_0_5"/>
<comment type="similarity">
    <text evidence="1">Belongs to the MlaA family.</text>
</comment>
<dbReference type="OrthoDB" id="9785326at2"/>
<dbReference type="KEGG" id="dsh:Dshi_0140"/>
<evidence type="ECO:0000256" key="3">
    <source>
        <dbReference type="SAM" id="SignalP"/>
    </source>
</evidence>
<organism evidence="4 5">
    <name type="scientific">Dinoroseobacter shibae (strain DSM 16493 / NCIMB 14021 / DFL 12)</name>
    <dbReference type="NCBI Taxonomy" id="398580"/>
    <lineage>
        <taxon>Bacteria</taxon>
        <taxon>Pseudomonadati</taxon>
        <taxon>Pseudomonadota</taxon>
        <taxon>Alphaproteobacteria</taxon>
        <taxon>Rhodobacterales</taxon>
        <taxon>Roseobacteraceae</taxon>
        <taxon>Dinoroseobacter</taxon>
    </lineage>
</organism>
<reference evidence="5" key="1">
    <citation type="journal article" date="2010" name="ISME J.">
        <title>The complete genome sequence of the algal symbiont Dinoroseobacter shibae: a hitchhiker's guide to life in the sea.</title>
        <authorList>
            <person name="Wagner-Dobler I."/>
            <person name="Ballhausen B."/>
            <person name="Berger M."/>
            <person name="Brinkhoff T."/>
            <person name="Buchholz I."/>
            <person name="Bunk B."/>
            <person name="Cypionka H."/>
            <person name="Daniel R."/>
            <person name="Drepper T."/>
            <person name="Gerdts G."/>
            <person name="Hahnke S."/>
            <person name="Han C."/>
            <person name="Jahn D."/>
            <person name="Kalhoefer D."/>
            <person name="Kiss H."/>
            <person name="Klenk H.P."/>
            <person name="Kyrpides N."/>
            <person name="Liebl W."/>
            <person name="Liesegang H."/>
            <person name="Meincke L."/>
            <person name="Pati A."/>
            <person name="Petersen J."/>
            <person name="Piekarski T."/>
            <person name="Pommerenke C."/>
            <person name="Pradella S."/>
            <person name="Pukall R."/>
            <person name="Rabus R."/>
            <person name="Stackebrandt E."/>
            <person name="Thole S."/>
            <person name="Thompson L."/>
            <person name="Tielen P."/>
            <person name="Tomasch J."/>
            <person name="von Jan M."/>
            <person name="Wanphrut N."/>
            <person name="Wichels A."/>
            <person name="Zech H."/>
            <person name="Simon M."/>
        </authorList>
    </citation>
    <scope>NUCLEOTIDE SEQUENCE [LARGE SCALE GENOMIC DNA]</scope>
    <source>
        <strain evidence="5">DSM 16493 / NCIMB 14021 / DFL 12</strain>
    </source>
</reference>
<dbReference type="PRINTS" id="PR01805">
    <property type="entry name" value="VACJLIPOPROT"/>
</dbReference>
<dbReference type="eggNOG" id="COG2853">
    <property type="taxonomic scope" value="Bacteria"/>
</dbReference>
<evidence type="ECO:0000256" key="2">
    <source>
        <dbReference type="ARBA" id="ARBA00022729"/>
    </source>
</evidence>
<evidence type="ECO:0000256" key="1">
    <source>
        <dbReference type="ARBA" id="ARBA00010634"/>
    </source>
</evidence>
<gene>
    <name evidence="4" type="ordered locus">Dshi_0140</name>
</gene>
<keyword evidence="4" id="KW-0449">Lipoprotein</keyword>
<dbReference type="AlphaFoldDB" id="A8LKP6"/>
<dbReference type="PANTHER" id="PTHR30035">
    <property type="entry name" value="LIPOPROTEIN VACJ-RELATED"/>
    <property type="match status" value="1"/>
</dbReference>
<dbReference type="GO" id="GO:0120010">
    <property type="term" value="P:intermembrane phospholipid transfer"/>
    <property type="evidence" value="ECO:0007669"/>
    <property type="project" value="TreeGrafter"/>
</dbReference>
<evidence type="ECO:0000313" key="5">
    <source>
        <dbReference type="Proteomes" id="UP000006833"/>
    </source>
</evidence>
<proteinExistence type="inferred from homology"/>
<name>A8LKP6_DINSH</name>
<dbReference type="PROSITE" id="PS51257">
    <property type="entry name" value="PROKAR_LIPOPROTEIN"/>
    <property type="match status" value="1"/>
</dbReference>
<keyword evidence="5" id="KW-1185">Reference proteome</keyword>
<dbReference type="RefSeq" id="WP_012176822.1">
    <property type="nucleotide sequence ID" value="NC_009952.1"/>
</dbReference>